<comment type="caution">
    <text evidence="1">The sequence shown here is derived from an EMBL/GenBank/DDBJ whole genome shotgun (WGS) entry which is preliminary data.</text>
</comment>
<name>A0A0L6CK66_9MICO</name>
<proteinExistence type="predicted"/>
<dbReference type="Pfam" id="PF21893">
    <property type="entry name" value="DUF6918"/>
    <property type="match status" value="1"/>
</dbReference>
<dbReference type="EMBL" id="LAIR01000002">
    <property type="protein sequence ID" value="KNX38129.1"/>
    <property type="molecule type" value="Genomic_DNA"/>
</dbReference>
<accession>A0A0L6CK66</accession>
<dbReference type="InterPro" id="IPR054211">
    <property type="entry name" value="DUF6918"/>
</dbReference>
<keyword evidence="2" id="KW-1185">Reference proteome</keyword>
<dbReference type="PATRIC" id="fig|1631356.3.peg.2923"/>
<dbReference type="AlphaFoldDB" id="A0A0L6CK66"/>
<dbReference type="STRING" id="1631356.VV01_14800"/>
<evidence type="ECO:0000313" key="2">
    <source>
        <dbReference type="Proteomes" id="UP000037397"/>
    </source>
</evidence>
<evidence type="ECO:0000313" key="1">
    <source>
        <dbReference type="EMBL" id="KNX38129.1"/>
    </source>
</evidence>
<protein>
    <submittedName>
        <fullName evidence="1">Uncharacterized protein</fullName>
    </submittedName>
</protein>
<reference evidence="2" key="1">
    <citation type="submission" date="2015-03" db="EMBL/GenBank/DDBJ databases">
        <title>Luteipulveratus halotolerans sp. nov., a novel actinobacterium (Dermacoccaceae) from Sarawak, Malaysia.</title>
        <authorList>
            <person name="Juboi H."/>
            <person name="Basik A."/>
            <person name="Shamsul S.S."/>
            <person name="Arnold P."/>
            <person name="Schmitt E.K."/>
            <person name="Sanglier J.-J."/>
            <person name="Yeo T."/>
        </authorList>
    </citation>
    <scope>NUCLEOTIDE SEQUENCE [LARGE SCALE GENOMIC DNA]</scope>
    <source>
        <strain evidence="2">C296001</strain>
    </source>
</reference>
<sequence>MTLAATLLQEQVRPAVVADLAATIDAEVSDKKGLSGTAVKAAYATAKKVSPTIASSATNRMLPEFASALEPFWADFGGNGDFGAYLAGRGDEAADALLSVTDKRAESTDRDVLRKAYGSLRGKAHDNVKAALPRIGAAVQKHA</sequence>
<dbReference type="OrthoDB" id="530636at2"/>
<gene>
    <name evidence="1" type="ORF">VV01_14800</name>
</gene>
<dbReference type="Proteomes" id="UP000037397">
    <property type="component" value="Unassembled WGS sequence"/>
</dbReference>
<organism evidence="1 2">
    <name type="scientific">Luteipulveratus halotolerans</name>
    <dbReference type="NCBI Taxonomy" id="1631356"/>
    <lineage>
        <taxon>Bacteria</taxon>
        <taxon>Bacillati</taxon>
        <taxon>Actinomycetota</taxon>
        <taxon>Actinomycetes</taxon>
        <taxon>Micrococcales</taxon>
        <taxon>Dermacoccaceae</taxon>
        <taxon>Luteipulveratus</taxon>
    </lineage>
</organism>
<dbReference type="RefSeq" id="WP_050670547.1">
    <property type="nucleotide sequence ID" value="NZ_LAIR01000002.1"/>
</dbReference>